<evidence type="ECO:0000256" key="1">
    <source>
        <dbReference type="ARBA" id="ARBA00009981"/>
    </source>
</evidence>
<evidence type="ECO:0000256" key="2">
    <source>
        <dbReference type="RuleBase" id="RU362080"/>
    </source>
</evidence>
<comment type="similarity">
    <text evidence="1 2">Belongs to the phD/YefM antitoxin family.</text>
</comment>
<dbReference type="AlphaFoldDB" id="A0A2U3L7G6"/>
<dbReference type="InterPro" id="IPR051405">
    <property type="entry name" value="phD/YefM_antitoxin"/>
</dbReference>
<evidence type="ECO:0000313" key="3">
    <source>
        <dbReference type="EMBL" id="SPF47760.1"/>
    </source>
</evidence>
<dbReference type="Pfam" id="PF02604">
    <property type="entry name" value="PhdYeFM_antitox"/>
    <property type="match status" value="1"/>
</dbReference>
<dbReference type="EMBL" id="OMOF01000328">
    <property type="protein sequence ID" value="SPF47760.1"/>
    <property type="molecule type" value="Genomic_DNA"/>
</dbReference>
<sequence>MNMPIIKPISDLRNNFNQISEICHENGEPVFITKNGQGDLVVMSMALYEKQQALLELYQKLAEAEAQSAAELPRISHKDLFNKLRSKING</sequence>
<dbReference type="Gene3D" id="3.40.1620.10">
    <property type="entry name" value="YefM-like domain"/>
    <property type="match status" value="1"/>
</dbReference>
<dbReference type="NCBIfam" id="TIGR01552">
    <property type="entry name" value="phd_fam"/>
    <property type="match status" value="1"/>
</dbReference>
<dbReference type="InterPro" id="IPR036165">
    <property type="entry name" value="YefM-like_sf"/>
</dbReference>
<proteinExistence type="inferred from homology"/>
<reference evidence="4" key="1">
    <citation type="submission" date="2018-02" db="EMBL/GenBank/DDBJ databases">
        <authorList>
            <person name="Hausmann B."/>
        </authorList>
    </citation>
    <scope>NUCLEOTIDE SEQUENCE [LARGE SCALE GENOMIC DNA]</scope>
    <source>
        <strain evidence="4">Peat soil MAG SbF1</strain>
    </source>
</reference>
<evidence type="ECO:0000313" key="4">
    <source>
        <dbReference type="Proteomes" id="UP000238916"/>
    </source>
</evidence>
<accession>A0A2U3L7G6</accession>
<dbReference type="PANTHER" id="PTHR33713:SF6">
    <property type="entry name" value="ANTITOXIN YEFM"/>
    <property type="match status" value="1"/>
</dbReference>
<dbReference type="Proteomes" id="UP000238916">
    <property type="component" value="Unassembled WGS sequence"/>
</dbReference>
<protein>
    <recommendedName>
        <fullName evidence="2">Antitoxin</fullName>
    </recommendedName>
</protein>
<gene>
    <name evidence="3" type="ORF">SBF1_3940003</name>
</gene>
<dbReference type="SUPFAM" id="SSF143120">
    <property type="entry name" value="YefM-like"/>
    <property type="match status" value="1"/>
</dbReference>
<dbReference type="InterPro" id="IPR006442">
    <property type="entry name" value="Antitoxin_Phd/YefM"/>
</dbReference>
<organism evidence="3 4">
    <name type="scientific">Candidatus Desulfosporosinus infrequens</name>
    <dbReference type="NCBI Taxonomy" id="2043169"/>
    <lineage>
        <taxon>Bacteria</taxon>
        <taxon>Bacillati</taxon>
        <taxon>Bacillota</taxon>
        <taxon>Clostridia</taxon>
        <taxon>Eubacteriales</taxon>
        <taxon>Desulfitobacteriaceae</taxon>
        <taxon>Desulfosporosinus</taxon>
    </lineage>
</organism>
<comment type="function">
    <text evidence="2">Antitoxin component of a type II toxin-antitoxin (TA) system.</text>
</comment>
<dbReference type="PANTHER" id="PTHR33713">
    <property type="entry name" value="ANTITOXIN YAFN-RELATED"/>
    <property type="match status" value="1"/>
</dbReference>
<name>A0A2U3L7G6_9FIRM</name>